<dbReference type="Proteomes" id="UP000243900">
    <property type="component" value="Unassembled WGS sequence"/>
</dbReference>
<keyword evidence="4" id="KW-0808">Transferase</keyword>
<evidence type="ECO:0000256" key="9">
    <source>
        <dbReference type="PROSITE-ProRule" id="PRU01373"/>
    </source>
</evidence>
<comment type="pathway">
    <text evidence="1 9">Cell wall biogenesis; peptidoglycan biosynthesis.</text>
</comment>
<feature type="domain" description="L,D-TPase catalytic" evidence="10">
    <location>
        <begin position="1"/>
        <end position="160"/>
    </location>
</feature>
<dbReference type="InterPro" id="IPR005490">
    <property type="entry name" value="LD_TPept_cat_dom"/>
</dbReference>
<evidence type="ECO:0000256" key="3">
    <source>
        <dbReference type="ARBA" id="ARBA00022676"/>
    </source>
</evidence>
<organism evidence="11 12">
    <name type="scientific">Amnimonas aquatica</name>
    <dbReference type="NCBI Taxonomy" id="2094561"/>
    <lineage>
        <taxon>Bacteria</taxon>
        <taxon>Pseudomonadati</taxon>
        <taxon>Pseudomonadota</taxon>
        <taxon>Gammaproteobacteria</taxon>
        <taxon>Moraxellales</taxon>
        <taxon>Moraxellaceae</taxon>
        <taxon>Amnimonas</taxon>
    </lineage>
</organism>
<dbReference type="GO" id="GO:0005576">
    <property type="term" value="C:extracellular region"/>
    <property type="evidence" value="ECO:0007669"/>
    <property type="project" value="TreeGrafter"/>
</dbReference>
<evidence type="ECO:0000256" key="5">
    <source>
        <dbReference type="ARBA" id="ARBA00022801"/>
    </source>
</evidence>
<gene>
    <name evidence="11" type="ORF">C5O18_09265</name>
</gene>
<dbReference type="AlphaFoldDB" id="A0A2P6AQI8"/>
<accession>A0A2P6AQI8</accession>
<evidence type="ECO:0000256" key="6">
    <source>
        <dbReference type="ARBA" id="ARBA00022960"/>
    </source>
</evidence>
<evidence type="ECO:0000313" key="12">
    <source>
        <dbReference type="Proteomes" id="UP000243900"/>
    </source>
</evidence>
<dbReference type="PANTHER" id="PTHR30582:SF24">
    <property type="entry name" value="L,D-TRANSPEPTIDASE ERFK_SRFK-RELATED"/>
    <property type="match status" value="1"/>
</dbReference>
<dbReference type="GO" id="GO:0016757">
    <property type="term" value="F:glycosyltransferase activity"/>
    <property type="evidence" value="ECO:0007669"/>
    <property type="project" value="UniProtKB-KW"/>
</dbReference>
<name>A0A2P6AQI8_9GAMM</name>
<keyword evidence="12" id="KW-1185">Reference proteome</keyword>
<dbReference type="Gene3D" id="2.40.440.10">
    <property type="entry name" value="L,D-transpeptidase catalytic domain-like"/>
    <property type="match status" value="1"/>
</dbReference>
<evidence type="ECO:0000256" key="2">
    <source>
        <dbReference type="ARBA" id="ARBA00005992"/>
    </source>
</evidence>
<dbReference type="PROSITE" id="PS52029">
    <property type="entry name" value="LD_TPASE"/>
    <property type="match status" value="1"/>
</dbReference>
<keyword evidence="5" id="KW-0378">Hydrolase</keyword>
<protein>
    <recommendedName>
        <fullName evidence="10">L,D-TPase catalytic domain-containing protein</fullName>
    </recommendedName>
</protein>
<dbReference type="Pfam" id="PF03734">
    <property type="entry name" value="YkuD"/>
    <property type="match status" value="1"/>
</dbReference>
<evidence type="ECO:0000256" key="7">
    <source>
        <dbReference type="ARBA" id="ARBA00022984"/>
    </source>
</evidence>
<evidence type="ECO:0000256" key="4">
    <source>
        <dbReference type="ARBA" id="ARBA00022679"/>
    </source>
</evidence>
<keyword evidence="8 9" id="KW-0961">Cell wall biogenesis/degradation</keyword>
<evidence type="ECO:0000313" key="11">
    <source>
        <dbReference type="EMBL" id="PQA31459.1"/>
    </source>
</evidence>
<evidence type="ECO:0000256" key="1">
    <source>
        <dbReference type="ARBA" id="ARBA00004752"/>
    </source>
</evidence>
<dbReference type="GO" id="GO:0018104">
    <property type="term" value="P:peptidoglycan-protein cross-linking"/>
    <property type="evidence" value="ECO:0007669"/>
    <property type="project" value="TreeGrafter"/>
</dbReference>
<dbReference type="InterPro" id="IPR038063">
    <property type="entry name" value="Transpep_catalytic_dom"/>
</dbReference>
<comment type="caution">
    <text evidence="11">The sequence shown here is derived from an EMBL/GenBank/DDBJ whole genome shotgun (WGS) entry which is preliminary data.</text>
</comment>
<dbReference type="GO" id="GO:0071972">
    <property type="term" value="F:peptidoglycan L,D-transpeptidase activity"/>
    <property type="evidence" value="ECO:0007669"/>
    <property type="project" value="TreeGrafter"/>
</dbReference>
<dbReference type="UniPathway" id="UPA00219"/>
<dbReference type="OrthoDB" id="9787225at2"/>
<dbReference type="GO" id="GO:0071555">
    <property type="term" value="P:cell wall organization"/>
    <property type="evidence" value="ECO:0007669"/>
    <property type="project" value="UniProtKB-UniRule"/>
</dbReference>
<dbReference type="InterPro" id="IPR050979">
    <property type="entry name" value="LD-transpeptidase"/>
</dbReference>
<dbReference type="CDD" id="cd16913">
    <property type="entry name" value="YkuD_like"/>
    <property type="match status" value="1"/>
</dbReference>
<feature type="active site" description="Proton donor/acceptor" evidence="9">
    <location>
        <position position="120"/>
    </location>
</feature>
<reference evidence="12" key="1">
    <citation type="submission" date="2018-02" db="EMBL/GenBank/DDBJ databases">
        <title>Genome sequencing of Solimonas sp. HR-BB.</title>
        <authorList>
            <person name="Lee Y."/>
            <person name="Jeon C.O."/>
        </authorList>
    </citation>
    <scope>NUCLEOTIDE SEQUENCE [LARGE SCALE GENOMIC DNA]</scope>
    <source>
        <strain evidence="12">HR-E</strain>
    </source>
</reference>
<evidence type="ECO:0000256" key="8">
    <source>
        <dbReference type="ARBA" id="ARBA00023316"/>
    </source>
</evidence>
<keyword evidence="3" id="KW-0328">Glycosyltransferase</keyword>
<keyword evidence="7 9" id="KW-0573">Peptidoglycan synthesis</keyword>
<sequence length="163" mass="17789">MLVGLASQQVWLLRGRDVQACYPASTARNGAGEDSGSERTPRGWHVVRARIGAGLPLAAVLRGRRPTGEVWSPALHEAQPGRDWILGRILWLSGREPGVNRGRRADGVLVDSLRRYIYLHGTPDCEPMGEPRSHGCVRLRNDDILALFEQVPAGTPVLISEAA</sequence>
<proteinExistence type="inferred from homology"/>
<evidence type="ECO:0000259" key="10">
    <source>
        <dbReference type="PROSITE" id="PS52029"/>
    </source>
</evidence>
<dbReference type="PANTHER" id="PTHR30582">
    <property type="entry name" value="L,D-TRANSPEPTIDASE"/>
    <property type="match status" value="1"/>
</dbReference>
<comment type="similarity">
    <text evidence="2">Belongs to the YkuD family.</text>
</comment>
<dbReference type="GO" id="GO:0008360">
    <property type="term" value="P:regulation of cell shape"/>
    <property type="evidence" value="ECO:0007669"/>
    <property type="project" value="UniProtKB-UniRule"/>
</dbReference>
<keyword evidence="6 9" id="KW-0133">Cell shape</keyword>
<dbReference type="SUPFAM" id="SSF141523">
    <property type="entry name" value="L,D-transpeptidase catalytic domain-like"/>
    <property type="match status" value="1"/>
</dbReference>
<dbReference type="EMBL" id="PTQZ01000295">
    <property type="protein sequence ID" value="PQA31459.1"/>
    <property type="molecule type" value="Genomic_DNA"/>
</dbReference>
<feature type="active site" description="Nucleophile" evidence="9">
    <location>
        <position position="136"/>
    </location>
</feature>